<dbReference type="Gene3D" id="3.20.20.140">
    <property type="entry name" value="Metal-dependent hydrolases"/>
    <property type="match status" value="1"/>
</dbReference>
<keyword evidence="2" id="KW-1185">Reference proteome</keyword>
<dbReference type="EMBL" id="BSFE01000003">
    <property type="protein sequence ID" value="GLK51779.1"/>
    <property type="molecule type" value="Genomic_DNA"/>
</dbReference>
<reference evidence="1" key="1">
    <citation type="journal article" date="2014" name="Int. J. Syst. Evol. Microbiol.">
        <title>Complete genome sequence of Corynebacterium casei LMG S-19264T (=DSM 44701T), isolated from a smear-ripened cheese.</title>
        <authorList>
            <consortium name="US DOE Joint Genome Institute (JGI-PGF)"/>
            <person name="Walter F."/>
            <person name="Albersmeier A."/>
            <person name="Kalinowski J."/>
            <person name="Ruckert C."/>
        </authorList>
    </citation>
    <scope>NUCLEOTIDE SEQUENCE</scope>
    <source>
        <strain evidence="1">VKM B-1513</strain>
    </source>
</reference>
<comment type="caution">
    <text evidence="1">The sequence shown here is derived from an EMBL/GenBank/DDBJ whole genome shotgun (WGS) entry which is preliminary data.</text>
</comment>
<dbReference type="PANTHER" id="PTHR10443:SF12">
    <property type="entry name" value="DIPEPTIDASE"/>
    <property type="match status" value="1"/>
</dbReference>
<dbReference type="AlphaFoldDB" id="A0A9W6MNE2"/>
<dbReference type="Proteomes" id="UP001143486">
    <property type="component" value="Unassembled WGS sequence"/>
</dbReference>
<dbReference type="PANTHER" id="PTHR10443">
    <property type="entry name" value="MICROSOMAL DIPEPTIDASE"/>
    <property type="match status" value="1"/>
</dbReference>
<dbReference type="InterPro" id="IPR032466">
    <property type="entry name" value="Metal_Hydrolase"/>
</dbReference>
<organism evidence="1 2">
    <name type="scientific">Maricaulis virginensis</name>
    <dbReference type="NCBI Taxonomy" id="144022"/>
    <lineage>
        <taxon>Bacteria</taxon>
        <taxon>Pseudomonadati</taxon>
        <taxon>Pseudomonadota</taxon>
        <taxon>Alphaproteobacteria</taxon>
        <taxon>Maricaulales</taxon>
        <taxon>Maricaulaceae</taxon>
        <taxon>Maricaulis</taxon>
    </lineage>
</organism>
<dbReference type="InterPro" id="IPR008257">
    <property type="entry name" value="Pept_M19"/>
</dbReference>
<protein>
    <submittedName>
        <fullName evidence="1">Dipeptidase</fullName>
    </submittedName>
</protein>
<dbReference type="GO" id="GO:0006508">
    <property type="term" value="P:proteolysis"/>
    <property type="evidence" value="ECO:0007669"/>
    <property type="project" value="InterPro"/>
</dbReference>
<sequence>MTRIILGAIAILLAVAAGLFFYVIPVRIDAGRNLVLPHEPYVLSAEAQALHATLDVADLHSDMLLWMRDPARRNDRGHTDLPRLREGRVAFQVFASVTKTPSSMNYEENSADSDNITPLAIAQRWPVDTWGSIRNRALYHADRLNRLADNDDAFTVIRTRGDLDAVLAARQSDPMAMGGLLATEGAHPLEGDLANIEPLWEAGYRLIGLQHFFDNELGGSLHGVSGAGLTDFGREAVAAMLERGLIIDVAHSSPAVVAEVLAMTDRPLVVSHTGIHGHCPVTRNIPDGLMRAIAAEGGLIGIGFWEDVTCDDSPSGVAGTIIAAIDLVGLDHVALGSDYDGTITTTFDASEYAVLTDRLLAAGLSEDDVRQVMGGNAIRFFREQLPE</sequence>
<dbReference type="SUPFAM" id="SSF51556">
    <property type="entry name" value="Metallo-dependent hydrolases"/>
    <property type="match status" value="1"/>
</dbReference>
<name>A0A9W6MNE2_9PROT</name>
<evidence type="ECO:0000313" key="1">
    <source>
        <dbReference type="EMBL" id="GLK51779.1"/>
    </source>
</evidence>
<dbReference type="RefSeq" id="WP_271186145.1">
    <property type="nucleotide sequence ID" value="NZ_BSFE01000003.1"/>
</dbReference>
<dbReference type="PROSITE" id="PS51365">
    <property type="entry name" value="RENAL_DIPEPTIDASE_2"/>
    <property type="match status" value="1"/>
</dbReference>
<evidence type="ECO:0000313" key="2">
    <source>
        <dbReference type="Proteomes" id="UP001143486"/>
    </source>
</evidence>
<dbReference type="Pfam" id="PF01244">
    <property type="entry name" value="Peptidase_M19"/>
    <property type="match status" value="1"/>
</dbReference>
<gene>
    <name evidence="1" type="ORF">GCM10017621_12870</name>
</gene>
<accession>A0A9W6MNE2</accession>
<reference evidence="1" key="2">
    <citation type="submission" date="2023-01" db="EMBL/GenBank/DDBJ databases">
        <authorList>
            <person name="Sun Q."/>
            <person name="Evtushenko L."/>
        </authorList>
    </citation>
    <scope>NUCLEOTIDE SEQUENCE</scope>
    <source>
        <strain evidence="1">VKM B-1513</strain>
    </source>
</reference>
<proteinExistence type="predicted"/>
<dbReference type="GO" id="GO:0070573">
    <property type="term" value="F:metallodipeptidase activity"/>
    <property type="evidence" value="ECO:0007669"/>
    <property type="project" value="InterPro"/>
</dbReference>